<reference evidence="4" key="1">
    <citation type="journal article" date="2019" name="Int. J. Syst. Evol. Microbiol.">
        <title>The Global Catalogue of Microorganisms (GCM) 10K type strain sequencing project: providing services to taxonomists for standard genome sequencing and annotation.</title>
        <authorList>
            <consortium name="The Broad Institute Genomics Platform"/>
            <consortium name="The Broad Institute Genome Sequencing Center for Infectious Disease"/>
            <person name="Wu L."/>
            <person name="Ma J."/>
        </authorList>
    </citation>
    <scope>NUCLEOTIDE SEQUENCE [LARGE SCALE GENOMIC DNA]</scope>
    <source>
        <strain evidence="4">JCM 14718</strain>
    </source>
</reference>
<organism evidence="3 4">
    <name type="scientific">Fodinicola feengrottensis</name>
    <dbReference type="NCBI Taxonomy" id="435914"/>
    <lineage>
        <taxon>Bacteria</taxon>
        <taxon>Bacillati</taxon>
        <taxon>Actinomycetota</taxon>
        <taxon>Actinomycetes</taxon>
        <taxon>Mycobacteriales</taxon>
        <taxon>Fodinicola</taxon>
    </lineage>
</organism>
<dbReference type="InterPro" id="IPR027417">
    <property type="entry name" value="P-loop_NTPase"/>
</dbReference>
<dbReference type="Gene3D" id="3.90.1580.10">
    <property type="entry name" value="paralog of FGE (formylglycine-generating enzyme)"/>
    <property type="match status" value="1"/>
</dbReference>
<dbReference type="InterPro" id="IPR016187">
    <property type="entry name" value="CTDL_fold"/>
</dbReference>
<keyword evidence="4" id="KW-1185">Reference proteome</keyword>
<dbReference type="InterPro" id="IPR005532">
    <property type="entry name" value="SUMF_dom"/>
</dbReference>
<evidence type="ECO:0000313" key="3">
    <source>
        <dbReference type="EMBL" id="GAA1657399.1"/>
    </source>
</evidence>
<evidence type="ECO:0000313" key="4">
    <source>
        <dbReference type="Proteomes" id="UP001500618"/>
    </source>
</evidence>
<dbReference type="InterPro" id="IPR042095">
    <property type="entry name" value="SUMF_sf"/>
</dbReference>
<accession>A0ABP4RM34</accession>
<dbReference type="Pfam" id="PF03781">
    <property type="entry name" value="FGE-sulfatase"/>
    <property type="match status" value="1"/>
</dbReference>
<feature type="compositionally biased region" description="Basic and acidic residues" evidence="1">
    <location>
        <begin position="403"/>
        <end position="412"/>
    </location>
</feature>
<dbReference type="Proteomes" id="UP001500618">
    <property type="component" value="Unassembled WGS sequence"/>
</dbReference>
<dbReference type="SUPFAM" id="SSF52540">
    <property type="entry name" value="P-loop containing nucleoside triphosphate hydrolases"/>
    <property type="match status" value="1"/>
</dbReference>
<proteinExistence type="predicted"/>
<feature type="domain" description="Sulfatase-modifying factor enzyme-like" evidence="2">
    <location>
        <begin position="422"/>
        <end position="526"/>
    </location>
</feature>
<dbReference type="Gene3D" id="3.40.50.300">
    <property type="entry name" value="P-loop containing nucleotide triphosphate hydrolases"/>
    <property type="match status" value="1"/>
</dbReference>
<dbReference type="RefSeq" id="WP_344306470.1">
    <property type="nucleotide sequence ID" value="NZ_BAAANY010000001.1"/>
</dbReference>
<dbReference type="EMBL" id="BAAANY010000001">
    <property type="protein sequence ID" value="GAA1657399.1"/>
    <property type="molecule type" value="Genomic_DNA"/>
</dbReference>
<evidence type="ECO:0000256" key="1">
    <source>
        <dbReference type="SAM" id="MobiDB-lite"/>
    </source>
</evidence>
<protein>
    <recommendedName>
        <fullName evidence="2">Sulfatase-modifying factor enzyme-like domain-containing protein</fullName>
    </recommendedName>
</protein>
<evidence type="ECO:0000259" key="2">
    <source>
        <dbReference type="Pfam" id="PF03781"/>
    </source>
</evidence>
<gene>
    <name evidence="3" type="ORF">GCM10009765_03660</name>
</gene>
<feature type="region of interest" description="Disordered" evidence="1">
    <location>
        <begin position="281"/>
        <end position="300"/>
    </location>
</feature>
<feature type="region of interest" description="Disordered" evidence="1">
    <location>
        <begin position="367"/>
        <end position="414"/>
    </location>
</feature>
<dbReference type="SUPFAM" id="SSF56436">
    <property type="entry name" value="C-type lectin-like"/>
    <property type="match status" value="1"/>
</dbReference>
<comment type="caution">
    <text evidence="3">The sequence shown here is derived from an EMBL/GenBank/DDBJ whole genome shotgun (WGS) entry which is preliminary data.</text>
</comment>
<name>A0ABP4RM34_9ACTN</name>
<sequence>MTTTPADGTAEELAAPAVLVIDEIDQRVQAARTEHEGHGGAIQPPLLVLGISERVGSNWLTDTLQPVLAANNEPLRQQISAQHPLSTLNPAMAALHDLHSADLDEAGQPGQPCEFSGLGQHWLAGFVASKYSSPRQLVKETNLYFGVPNLLRIFPDAPIVVLTRCPLGVASSFARGRLWQRWRYPDRYDQLAQLARRPGHQRWAAMLPRDSPSDLIGITRLVALGALITAAAVASRAYAHVPYEQHVLNPSGCMADLAPFLDIDPEQLTTLTATAPTRPAIGKSTAASSQRDDTFTTATPRPTLDAVLTAEQAQLVDDELAACLTRAADLVQAGLVDADTCARAQTWLAGAHLYRLTRSRSRRTIRRRPVCVPPVDPAYVTSHPPVRPTEPIDDPDPPPPSTDPRRPVEPVRPDPQWRNLLVTNVEFAELLNQLADLGLPNTHTGTHLLHIPMPHERGGRIHLHPATKQWTVSRGYEHHPAYWVTWIGAAAFAAWTGARLPTRAELHRHTLGAEPTNTMYAVGDVVAATEPGRSQLDIHHRVGNLQTWCGDGPPGGRHQPVARYLFGAAWNTPAGRTAITAIRSRQLLGGSRGIGLRPVRDTENRTLETAELAGGLWRWIHSLRDRAQPLQTLDQTVLDLLAPTAPACGRGGSAQADR</sequence>
<feature type="compositionally biased region" description="Polar residues" evidence="1">
    <location>
        <begin position="285"/>
        <end position="300"/>
    </location>
</feature>